<organism evidence="2">
    <name type="scientific">Melampsora larici-populina (strain 98AG31 / pathotype 3-4-7)</name>
    <name type="common">Poplar leaf rust fungus</name>
    <dbReference type="NCBI Taxonomy" id="747676"/>
    <lineage>
        <taxon>Eukaryota</taxon>
        <taxon>Fungi</taxon>
        <taxon>Dikarya</taxon>
        <taxon>Basidiomycota</taxon>
        <taxon>Pucciniomycotina</taxon>
        <taxon>Pucciniomycetes</taxon>
        <taxon>Pucciniales</taxon>
        <taxon>Melampsoraceae</taxon>
        <taxon>Melampsora</taxon>
    </lineage>
</organism>
<keyword evidence="2" id="KW-1185">Reference proteome</keyword>
<dbReference type="AlphaFoldDB" id="F4S8A6"/>
<gene>
    <name evidence="1" type="ORF">MELLADRAFT_112974</name>
</gene>
<dbReference type="KEGG" id="mlr:MELLADRAFT_112974"/>
<name>F4S8A6_MELLP</name>
<dbReference type="InParanoid" id="F4S8A6"/>
<sequence length="112" mass="12636">MIQPEEQKMLDFVATIPHNVNPYFAVATYLEREAKPVVLPPWVQIVMGVIIGGYFMHVPFSAAKYGTYPEDLYIFDLFLHSECFSNACICFTSESSRGLLGSIPPQDVNKFP</sequence>
<reference evidence="2" key="1">
    <citation type="journal article" date="2011" name="Proc. Natl. Acad. Sci. U.S.A.">
        <title>Obligate biotrophy features unraveled by the genomic analysis of rust fungi.</title>
        <authorList>
            <person name="Duplessis S."/>
            <person name="Cuomo C.A."/>
            <person name="Lin Y.-C."/>
            <person name="Aerts A."/>
            <person name="Tisserant E."/>
            <person name="Veneault-Fourrey C."/>
            <person name="Joly D.L."/>
            <person name="Hacquard S."/>
            <person name="Amselem J."/>
            <person name="Cantarel B.L."/>
            <person name="Chiu R."/>
            <person name="Coutinho P.M."/>
            <person name="Feau N."/>
            <person name="Field M."/>
            <person name="Frey P."/>
            <person name="Gelhaye E."/>
            <person name="Goldberg J."/>
            <person name="Grabherr M.G."/>
            <person name="Kodira C.D."/>
            <person name="Kohler A."/>
            <person name="Kuees U."/>
            <person name="Lindquist E.A."/>
            <person name="Lucas S.M."/>
            <person name="Mago R."/>
            <person name="Mauceli E."/>
            <person name="Morin E."/>
            <person name="Murat C."/>
            <person name="Pangilinan J.L."/>
            <person name="Park R."/>
            <person name="Pearson M."/>
            <person name="Quesneville H."/>
            <person name="Rouhier N."/>
            <person name="Sakthikumar S."/>
            <person name="Salamov A.A."/>
            <person name="Schmutz J."/>
            <person name="Selles B."/>
            <person name="Shapiro H."/>
            <person name="Tanguay P."/>
            <person name="Tuskan G.A."/>
            <person name="Henrissat B."/>
            <person name="Van de Peer Y."/>
            <person name="Rouze P."/>
            <person name="Ellis J.G."/>
            <person name="Dodds P.N."/>
            <person name="Schein J.E."/>
            <person name="Zhong S."/>
            <person name="Hamelin R.C."/>
            <person name="Grigoriev I.V."/>
            <person name="Szabo L.J."/>
            <person name="Martin F."/>
        </authorList>
    </citation>
    <scope>NUCLEOTIDE SEQUENCE [LARGE SCALE GENOMIC DNA]</scope>
    <source>
        <strain evidence="2">98AG31 / pathotype 3-4-7</strain>
    </source>
</reference>
<dbReference type="HOGENOM" id="CLU_2146430_0_0_1"/>
<evidence type="ECO:0000313" key="1">
    <source>
        <dbReference type="EMBL" id="EGF99121.1"/>
    </source>
</evidence>
<dbReference type="VEuPathDB" id="FungiDB:MELLADRAFT_112974"/>
<dbReference type="EMBL" id="GL883164">
    <property type="protein sequence ID" value="EGF99121.1"/>
    <property type="molecule type" value="Genomic_DNA"/>
</dbReference>
<protein>
    <submittedName>
        <fullName evidence="1">Uncharacterized protein</fullName>
    </submittedName>
</protein>
<evidence type="ECO:0000313" key="2">
    <source>
        <dbReference type="Proteomes" id="UP000001072"/>
    </source>
</evidence>
<proteinExistence type="predicted"/>
<dbReference type="Proteomes" id="UP000001072">
    <property type="component" value="Unassembled WGS sequence"/>
</dbReference>
<dbReference type="GeneID" id="18924840"/>
<accession>F4S8A6</accession>
<dbReference type="RefSeq" id="XP_007417669.1">
    <property type="nucleotide sequence ID" value="XM_007417607.1"/>
</dbReference>